<dbReference type="InterPro" id="IPR021866">
    <property type="entry name" value="SpoIIAA-like"/>
</dbReference>
<protein>
    <submittedName>
        <fullName evidence="1">STAS/SEC14 domain-containing protein</fullName>
    </submittedName>
</protein>
<dbReference type="SUPFAM" id="SSF52091">
    <property type="entry name" value="SpoIIaa-like"/>
    <property type="match status" value="1"/>
</dbReference>
<sequence>MIVHDNPPHIRRIDTRRADAFGFEITGHITAPDIENMFGLLEAAYELHDKIDLLVLVRDFEGFDWSAALKKSTFSGKAHALKHVRRYAVVGGPGWMGPAMGFFKPFLSMEMRHFALGQEAEAWDWLDAGRPVAEA</sequence>
<comment type="caution">
    <text evidence="1">The sequence shown here is derived from an EMBL/GenBank/DDBJ whole genome shotgun (WGS) entry which is preliminary data.</text>
</comment>
<dbReference type="Pfam" id="PF11964">
    <property type="entry name" value="SpoIIAA-like"/>
    <property type="match status" value="1"/>
</dbReference>
<dbReference type="InterPro" id="IPR036513">
    <property type="entry name" value="STAS_dom_sf"/>
</dbReference>
<accession>A0ABV3SKC3</accession>
<dbReference type="EMBL" id="JBDPGJ010000003">
    <property type="protein sequence ID" value="MEX0407217.1"/>
    <property type="molecule type" value="Genomic_DNA"/>
</dbReference>
<keyword evidence="2" id="KW-1185">Reference proteome</keyword>
<name>A0ABV3SKC3_9HYPH</name>
<dbReference type="RefSeq" id="WP_367955083.1">
    <property type="nucleotide sequence ID" value="NZ_JBDPGJ010000003.1"/>
</dbReference>
<dbReference type="Gene3D" id="3.40.50.10600">
    <property type="entry name" value="SpoIIaa-like domains"/>
    <property type="match status" value="1"/>
</dbReference>
<dbReference type="InterPro" id="IPR038396">
    <property type="entry name" value="SpoIIAA-like_sf"/>
</dbReference>
<reference evidence="1 2" key="1">
    <citation type="submission" date="2024-05" db="EMBL/GenBank/DDBJ databases">
        <authorList>
            <person name="Jiang F."/>
        </authorList>
    </citation>
    <scope>NUCLEOTIDE SEQUENCE [LARGE SCALE GENOMIC DNA]</scope>
    <source>
        <strain evidence="1 2">LZ166</strain>
    </source>
</reference>
<dbReference type="Proteomes" id="UP001556692">
    <property type="component" value="Unassembled WGS sequence"/>
</dbReference>
<proteinExistence type="predicted"/>
<gene>
    <name evidence="1" type="ORF">ABGN05_16240</name>
</gene>
<evidence type="ECO:0000313" key="2">
    <source>
        <dbReference type="Proteomes" id="UP001556692"/>
    </source>
</evidence>
<evidence type="ECO:0000313" key="1">
    <source>
        <dbReference type="EMBL" id="MEX0407217.1"/>
    </source>
</evidence>
<organism evidence="1 2">
    <name type="scientific">Aquibium pacificus</name>
    <dbReference type="NCBI Taxonomy" id="3153579"/>
    <lineage>
        <taxon>Bacteria</taxon>
        <taxon>Pseudomonadati</taxon>
        <taxon>Pseudomonadota</taxon>
        <taxon>Alphaproteobacteria</taxon>
        <taxon>Hyphomicrobiales</taxon>
        <taxon>Phyllobacteriaceae</taxon>
        <taxon>Aquibium</taxon>
    </lineage>
</organism>